<protein>
    <submittedName>
        <fullName evidence="7">DUF1232 domain-containing protein</fullName>
    </submittedName>
</protein>
<organism evidence="7 8">
    <name type="scientific">Metallumcola ferriviriculae</name>
    <dbReference type="NCBI Taxonomy" id="3039180"/>
    <lineage>
        <taxon>Bacteria</taxon>
        <taxon>Bacillati</taxon>
        <taxon>Bacillota</taxon>
        <taxon>Clostridia</taxon>
        <taxon>Neomoorellales</taxon>
        <taxon>Desulfitibacteraceae</taxon>
        <taxon>Metallumcola</taxon>
    </lineage>
</organism>
<dbReference type="AlphaFoldDB" id="A0AAU0UMZ1"/>
<evidence type="ECO:0000259" key="6">
    <source>
        <dbReference type="Pfam" id="PF06803"/>
    </source>
</evidence>
<reference evidence="7 8" key="1">
    <citation type="submission" date="2023-04" db="EMBL/GenBank/DDBJ databases">
        <authorList>
            <person name="Hsu D."/>
        </authorList>
    </citation>
    <scope>NUCLEOTIDE SEQUENCE [LARGE SCALE GENOMIC DNA]</scope>
    <source>
        <strain evidence="7 8">MK1</strain>
    </source>
</reference>
<gene>
    <name evidence="7" type="ORF">MFMK1_001355</name>
</gene>
<evidence type="ECO:0000256" key="5">
    <source>
        <dbReference type="SAM" id="Phobius"/>
    </source>
</evidence>
<dbReference type="InterPro" id="IPR010652">
    <property type="entry name" value="DUF1232"/>
</dbReference>
<dbReference type="GO" id="GO:0012505">
    <property type="term" value="C:endomembrane system"/>
    <property type="evidence" value="ECO:0007669"/>
    <property type="project" value="UniProtKB-SubCell"/>
</dbReference>
<dbReference type="Proteomes" id="UP001329915">
    <property type="component" value="Chromosome"/>
</dbReference>
<dbReference type="KEGG" id="dbc:MFMK1_001355"/>
<dbReference type="PIRSF" id="PIRSF031804">
    <property type="entry name" value="UCP031804"/>
    <property type="match status" value="1"/>
</dbReference>
<evidence type="ECO:0000256" key="3">
    <source>
        <dbReference type="ARBA" id="ARBA00022989"/>
    </source>
</evidence>
<keyword evidence="4 5" id="KW-0472">Membrane</keyword>
<comment type="subcellular location">
    <subcellularLocation>
        <location evidence="1">Endomembrane system</location>
        <topology evidence="1">Multi-pass membrane protein</topology>
    </subcellularLocation>
</comment>
<keyword evidence="3 5" id="KW-1133">Transmembrane helix</keyword>
<proteinExistence type="predicted"/>
<evidence type="ECO:0000313" key="8">
    <source>
        <dbReference type="Proteomes" id="UP001329915"/>
    </source>
</evidence>
<feature type="domain" description="DUF1232" evidence="6">
    <location>
        <begin position="31"/>
        <end position="66"/>
    </location>
</feature>
<evidence type="ECO:0000313" key="7">
    <source>
        <dbReference type="EMBL" id="WRO21545.1"/>
    </source>
</evidence>
<accession>A0AAU0UMZ1</accession>
<dbReference type="EMBL" id="CP121694">
    <property type="protein sequence ID" value="WRO21545.1"/>
    <property type="molecule type" value="Genomic_DNA"/>
</dbReference>
<evidence type="ECO:0000256" key="4">
    <source>
        <dbReference type="ARBA" id="ARBA00023136"/>
    </source>
</evidence>
<evidence type="ECO:0000256" key="2">
    <source>
        <dbReference type="ARBA" id="ARBA00022692"/>
    </source>
</evidence>
<keyword evidence="2 5" id="KW-0812">Transmembrane</keyword>
<dbReference type="Pfam" id="PF06803">
    <property type="entry name" value="DUF1232"/>
    <property type="match status" value="1"/>
</dbReference>
<keyword evidence="8" id="KW-1185">Reference proteome</keyword>
<evidence type="ECO:0000256" key="1">
    <source>
        <dbReference type="ARBA" id="ARBA00004127"/>
    </source>
</evidence>
<feature type="transmembrane region" description="Helical" evidence="5">
    <location>
        <begin position="6"/>
        <end position="22"/>
    </location>
</feature>
<dbReference type="InterPro" id="IPR016983">
    <property type="entry name" value="UCP031804"/>
</dbReference>
<sequence length="107" mass="11852">MVRRLALSINVIYAALLLYYVLKKPNIPLKTKGIILGALGYFIVPTDAIPDLIPVVGYSDDLGALVLALAQVSMHVDDDVKSKARRKLTDWFGDFDGSELKDIDDKF</sequence>
<name>A0AAU0UMZ1_9FIRM</name>